<name>A0A1N7GE91_9NOCA</name>
<accession>A0A1N7GE91</accession>
<dbReference type="STRING" id="1344003.SAMN05445060_2680"/>
<dbReference type="EMBL" id="FTNT01000008">
    <property type="protein sequence ID" value="SIS10889.1"/>
    <property type="molecule type" value="Genomic_DNA"/>
</dbReference>
<dbReference type="Gene3D" id="3.40.50.1820">
    <property type="entry name" value="alpha/beta hydrolase"/>
    <property type="match status" value="1"/>
</dbReference>
<gene>
    <name evidence="3" type="ORF">SAMN05445060_2680</name>
</gene>
<evidence type="ECO:0000256" key="1">
    <source>
        <dbReference type="SAM" id="MobiDB-lite"/>
    </source>
</evidence>
<feature type="domain" description="Serine aminopeptidase S33" evidence="2">
    <location>
        <begin position="67"/>
        <end position="205"/>
    </location>
</feature>
<dbReference type="SUPFAM" id="SSF53474">
    <property type="entry name" value="alpha/beta-Hydrolases"/>
    <property type="match status" value="1"/>
</dbReference>
<dbReference type="AlphaFoldDB" id="A0A1N7GE91"/>
<dbReference type="Proteomes" id="UP000186218">
    <property type="component" value="Unassembled WGS sequence"/>
</dbReference>
<dbReference type="GO" id="GO:0016787">
    <property type="term" value="F:hydrolase activity"/>
    <property type="evidence" value="ECO:0007669"/>
    <property type="project" value="UniProtKB-KW"/>
</dbReference>
<feature type="region of interest" description="Disordered" evidence="1">
    <location>
        <begin position="1"/>
        <end position="26"/>
    </location>
</feature>
<dbReference type="InterPro" id="IPR029058">
    <property type="entry name" value="AB_hydrolase_fold"/>
</dbReference>
<keyword evidence="3" id="KW-0378">Hydrolase</keyword>
<proteinExistence type="predicted"/>
<sequence length="359" mass="38968">MTAPALDEVVEGTEPPAGPAAGTGWQPDILGPDYRSLTIDLGRDPDDEGDIVATLVRHTPTGAEPPPGPAVLYVHGFTDYFFQRPLAEFFDDRGFTFYALDLRKCGRSLREGQTPHYITDLEAYDTELGAALDRVIAETGGPVLVAAHSTGGLITALWLDRLRRTDAERHARISGLALNSPWFDLQGEAYLRSVGTVLVNAVGKVDGTRVVPKELSQAYGESIHRSVHGEWDYDLAFKPLTGFPVTFGFLSAVRHGHARLHRGLDVGVPSLVLRSDATLFTGSYRPEVDRADAVLDVAQIARWSGCVGKRVTVVPIPGARHDVFLSLTEPREAAYRELDRWLSATTRSVGVVDSEGASA</sequence>
<organism evidence="3 4">
    <name type="scientific">Williamsia sterculiae</name>
    <dbReference type="NCBI Taxonomy" id="1344003"/>
    <lineage>
        <taxon>Bacteria</taxon>
        <taxon>Bacillati</taxon>
        <taxon>Actinomycetota</taxon>
        <taxon>Actinomycetes</taxon>
        <taxon>Mycobacteriales</taxon>
        <taxon>Nocardiaceae</taxon>
        <taxon>Williamsia</taxon>
    </lineage>
</organism>
<dbReference type="InterPro" id="IPR022742">
    <property type="entry name" value="Hydrolase_4"/>
</dbReference>
<keyword evidence="4" id="KW-1185">Reference proteome</keyword>
<evidence type="ECO:0000259" key="2">
    <source>
        <dbReference type="Pfam" id="PF12146"/>
    </source>
</evidence>
<protein>
    <submittedName>
        <fullName evidence="3">Lysophospholipase, alpha-beta hydrolase superfamily</fullName>
    </submittedName>
</protein>
<evidence type="ECO:0000313" key="4">
    <source>
        <dbReference type="Proteomes" id="UP000186218"/>
    </source>
</evidence>
<evidence type="ECO:0000313" key="3">
    <source>
        <dbReference type="EMBL" id="SIS10889.1"/>
    </source>
</evidence>
<reference evidence="3 4" key="1">
    <citation type="submission" date="2017-01" db="EMBL/GenBank/DDBJ databases">
        <authorList>
            <person name="Mah S.A."/>
            <person name="Swanson W.J."/>
            <person name="Moy G.W."/>
            <person name="Vacquier V.D."/>
        </authorList>
    </citation>
    <scope>NUCLEOTIDE SEQUENCE [LARGE SCALE GENOMIC DNA]</scope>
    <source>
        <strain evidence="3 4">CPCC 203464</strain>
    </source>
</reference>
<dbReference type="Pfam" id="PF12146">
    <property type="entry name" value="Hydrolase_4"/>
    <property type="match status" value="1"/>
</dbReference>